<dbReference type="InterPro" id="IPR009057">
    <property type="entry name" value="Homeodomain-like_sf"/>
</dbReference>
<feature type="domain" description="Myb-like" evidence="2">
    <location>
        <begin position="64"/>
        <end position="114"/>
    </location>
</feature>
<evidence type="ECO:0000259" key="2">
    <source>
        <dbReference type="PROSITE" id="PS50090"/>
    </source>
</evidence>
<feature type="domain" description="HTH myb-type" evidence="3">
    <location>
        <begin position="68"/>
        <end position="118"/>
    </location>
</feature>
<organism evidence="4 5">
    <name type="scientific">Tetradesmus obliquus</name>
    <name type="common">Green alga</name>
    <name type="synonym">Acutodesmus obliquus</name>
    <dbReference type="NCBI Taxonomy" id="3088"/>
    <lineage>
        <taxon>Eukaryota</taxon>
        <taxon>Viridiplantae</taxon>
        <taxon>Chlorophyta</taxon>
        <taxon>core chlorophytes</taxon>
        <taxon>Chlorophyceae</taxon>
        <taxon>CS clade</taxon>
        <taxon>Sphaeropleales</taxon>
        <taxon>Scenedesmaceae</taxon>
        <taxon>Tetradesmus</taxon>
    </lineage>
</organism>
<reference evidence="4 5" key="1">
    <citation type="submission" date="2023-05" db="EMBL/GenBank/DDBJ databases">
        <title>A 100% complete, gapless, phased diploid assembly of the Scenedesmus obliquus UTEX 3031 genome.</title>
        <authorList>
            <person name="Biondi T.C."/>
            <person name="Hanschen E.R."/>
            <person name="Kwon T."/>
            <person name="Eng W."/>
            <person name="Kruse C.P.S."/>
            <person name="Koehler S.I."/>
            <person name="Kunde Y."/>
            <person name="Gleasner C.D."/>
            <person name="You Mak K.T."/>
            <person name="Polle J."/>
            <person name="Hovde B.T."/>
            <person name="Starkenburg S.R."/>
        </authorList>
    </citation>
    <scope>NUCLEOTIDE SEQUENCE [LARGE SCALE GENOMIC DNA]</scope>
    <source>
        <strain evidence="4 5">DOE0152z</strain>
    </source>
</reference>
<gene>
    <name evidence="4" type="ORF">OEZ85_005413</name>
</gene>
<evidence type="ECO:0000313" key="5">
    <source>
        <dbReference type="Proteomes" id="UP001244341"/>
    </source>
</evidence>
<feature type="region of interest" description="Disordered" evidence="1">
    <location>
        <begin position="1"/>
        <end position="22"/>
    </location>
</feature>
<name>A0ABY8UIY5_TETOB</name>
<dbReference type="EMBL" id="CP126219">
    <property type="protein sequence ID" value="WIA21095.1"/>
    <property type="molecule type" value="Genomic_DNA"/>
</dbReference>
<feature type="domain" description="Myb-like" evidence="2">
    <location>
        <begin position="12"/>
        <end position="63"/>
    </location>
</feature>
<evidence type="ECO:0000259" key="3">
    <source>
        <dbReference type="PROSITE" id="PS51294"/>
    </source>
</evidence>
<feature type="region of interest" description="Disordered" evidence="1">
    <location>
        <begin position="172"/>
        <end position="205"/>
    </location>
</feature>
<keyword evidence="5" id="KW-1185">Reference proteome</keyword>
<accession>A0ABY8UIY5</accession>
<feature type="compositionally biased region" description="Low complexity" evidence="1">
    <location>
        <begin position="183"/>
        <end position="192"/>
    </location>
</feature>
<protein>
    <submittedName>
        <fullName evidence="4">Uncharacterized protein</fullName>
    </submittedName>
</protein>
<evidence type="ECO:0000256" key="1">
    <source>
        <dbReference type="SAM" id="MobiDB-lite"/>
    </source>
</evidence>
<feature type="compositionally biased region" description="Low complexity" evidence="1">
    <location>
        <begin position="375"/>
        <end position="390"/>
    </location>
</feature>
<dbReference type="InterPro" id="IPR050560">
    <property type="entry name" value="MYB_TF"/>
</dbReference>
<feature type="compositionally biased region" description="Polar residues" evidence="1">
    <location>
        <begin position="342"/>
        <end position="358"/>
    </location>
</feature>
<feature type="compositionally biased region" description="Low complexity" evidence="1">
    <location>
        <begin position="481"/>
        <end position="495"/>
    </location>
</feature>
<dbReference type="PROSITE" id="PS50090">
    <property type="entry name" value="MYB_LIKE"/>
    <property type="match status" value="2"/>
</dbReference>
<feature type="domain" description="HTH myb-type" evidence="3">
    <location>
        <begin position="16"/>
        <end position="67"/>
    </location>
</feature>
<dbReference type="Pfam" id="PF00249">
    <property type="entry name" value="Myb_DNA-binding"/>
    <property type="match status" value="2"/>
</dbReference>
<dbReference type="InterPro" id="IPR017930">
    <property type="entry name" value="Myb_dom"/>
</dbReference>
<feature type="region of interest" description="Disordered" evidence="1">
    <location>
        <begin position="454"/>
        <end position="503"/>
    </location>
</feature>
<feature type="compositionally biased region" description="Gly residues" evidence="1">
    <location>
        <begin position="471"/>
        <end position="480"/>
    </location>
</feature>
<proteinExistence type="predicted"/>
<dbReference type="Proteomes" id="UP001244341">
    <property type="component" value="Chromosome 12b"/>
</dbReference>
<dbReference type="SMART" id="SM00717">
    <property type="entry name" value="SANT"/>
    <property type="match status" value="2"/>
</dbReference>
<sequence>MSSSSDEHTSVPSDSRKGAWTAKEDQCLQARVGKYGTKSWTTIASGVEGRSAKSCRLRWYNQLCPGVKRTPFSEWEQAVIIKAQKVHTNKWAALAKLLKGRTDNAIKNHWNATLSRKLNNPAENFRNQYIERNVTLEWLLQHPELDSSNDIEEALAGTFGSSKASKLGLGVIKPLKKKKRRSTPSSPSYSLSPSPPPPCRSSKSQRQAAALEACCESGLSSETAPAASKRAAVAAAAAAAAANAAAAAGGGGPLGQGKILSPAAYDMMVAGVSRPGMEVQLRSENGSVHAAAAAGERGQVQGASLQQHHSVPPPSMMSAVPNMMGSGSGRGLSPHHPLGRSHSYSCGPSHYDGSSNSFNPPPGLPHFSSSGGCYPGSEFGPNGPGSSSSMGGPGGSSHHMGVQGSGYGPEPLGPYSSSGLRSFPNASLMGSEAAACAASNAACARAGSGRSNMDLPPVSRCHSTPSPYNNAGGGSSGGGYPQAPWQQQQQMGLPPRSSYPMSAGDDSLVWDNFDLPDLKENDVEALLML</sequence>
<dbReference type="InterPro" id="IPR001005">
    <property type="entry name" value="SANT/Myb"/>
</dbReference>
<evidence type="ECO:0000313" key="4">
    <source>
        <dbReference type="EMBL" id="WIA21095.1"/>
    </source>
</evidence>
<dbReference type="PROSITE" id="PS51294">
    <property type="entry name" value="HTH_MYB"/>
    <property type="match status" value="2"/>
</dbReference>
<dbReference type="PANTHER" id="PTHR45614:SF25">
    <property type="entry name" value="MYB PROTEIN"/>
    <property type="match status" value="1"/>
</dbReference>
<dbReference type="SUPFAM" id="SSF46689">
    <property type="entry name" value="Homeodomain-like"/>
    <property type="match status" value="1"/>
</dbReference>
<dbReference type="Gene3D" id="1.10.10.60">
    <property type="entry name" value="Homeodomain-like"/>
    <property type="match status" value="2"/>
</dbReference>
<dbReference type="CDD" id="cd00167">
    <property type="entry name" value="SANT"/>
    <property type="match status" value="2"/>
</dbReference>
<feature type="region of interest" description="Disordered" evidence="1">
    <location>
        <begin position="293"/>
        <end position="413"/>
    </location>
</feature>
<dbReference type="PANTHER" id="PTHR45614">
    <property type="entry name" value="MYB PROTEIN-RELATED"/>
    <property type="match status" value="1"/>
</dbReference>